<keyword evidence="2" id="KW-1185">Reference proteome</keyword>
<evidence type="ECO:0000313" key="1">
    <source>
        <dbReference type="EMBL" id="ALA45080.1"/>
    </source>
</evidence>
<gene>
    <name evidence="1" type="ORF">RU59_00017</name>
</gene>
<reference evidence="1 2" key="1">
    <citation type="submission" date="2015-07" db="EMBL/GenBank/DDBJ databases">
        <title>Enterobacter aerogenes phage phiEap-2.</title>
        <authorList>
            <person name="Zhao X."/>
        </authorList>
    </citation>
    <scope>NUCLEOTIDE SEQUENCE [LARGE SCALE GENOMIC DNA]</scope>
</reference>
<dbReference type="InterPro" id="IPR035151">
    <property type="entry name" value="TA_inhibitor"/>
</dbReference>
<name>A0A0K2FGA5_9CAUD</name>
<sequence>MSKHNTIRLSDTVDQWSRRVHVNVRGEKVTTVYRWKSRDGRDHTQRMTLNDDQTSRLLAALLSAQSTVMEGDDVRIKSFLTKLSKSI</sequence>
<dbReference type="Pfam" id="PF17574">
    <property type="entry name" value="TA_inhibitor"/>
    <property type="match status" value="1"/>
</dbReference>
<proteinExistence type="predicted"/>
<dbReference type="KEGG" id="vg:26647483"/>
<protein>
    <recommendedName>
        <fullName evidence="3">Inhibitor of toxin/antitoxin system</fullName>
    </recommendedName>
</protein>
<evidence type="ECO:0000313" key="2">
    <source>
        <dbReference type="Proteomes" id="UP000207643"/>
    </source>
</evidence>
<dbReference type="OrthoDB" id="19432at10239"/>
<dbReference type="GeneID" id="26647483"/>
<evidence type="ECO:0008006" key="3">
    <source>
        <dbReference type="Google" id="ProtNLM"/>
    </source>
</evidence>
<accession>A0A0K2FGA5</accession>
<dbReference type="RefSeq" id="YP_009196359.1">
    <property type="nucleotide sequence ID" value="NC_028772.1"/>
</dbReference>
<dbReference type="EMBL" id="KT321314">
    <property type="protein sequence ID" value="ALA45080.1"/>
    <property type="molecule type" value="Genomic_DNA"/>
</dbReference>
<organism evidence="1 2">
    <name type="scientific">Enterobacter phage phiEap-1</name>
    <dbReference type="NCBI Taxonomy" id="1587520"/>
    <lineage>
        <taxon>Viruses</taxon>
        <taxon>Duplodnaviria</taxon>
        <taxon>Heunggongvirae</taxon>
        <taxon>Uroviricota</taxon>
        <taxon>Caudoviricetes</taxon>
        <taxon>Autographivirales</taxon>
        <taxon>Autotranscriptaviridae</taxon>
        <taxon>Studiervirinae</taxon>
        <taxon>Eapunavirus</taxon>
        <taxon>Eapunavirus Eap1</taxon>
    </lineage>
</organism>
<dbReference type="Proteomes" id="UP000207643">
    <property type="component" value="Segment"/>
</dbReference>